<dbReference type="EMBL" id="PP869314">
    <property type="protein sequence ID" value="XBR32802.1"/>
    <property type="molecule type" value="Genomic_RNA"/>
</dbReference>
<proteinExistence type="predicted"/>
<evidence type="ECO:0000313" key="1">
    <source>
        <dbReference type="EMBL" id="XBR32802.1"/>
    </source>
</evidence>
<sequence length="520" mass="61300">MPPRMTVLPPYKTTFQSGDIFRSFYGVQNIQRLFDEGRSLFQNRRRDTFIEYWDSSYNSYDVVYLLNSRYTPIALEPLLREYAYFYMYEDKHQNIKNLVYPLVSTTRGILLEQHLDDLDMHLNDLPDDIKYHNVDFSIHTLLSQRYYRSLPPDRKQFLRNICICCNRVVDLETETLSGSTVFQGLPIVEHDNLVTIYKILEWSFLRGRSVINGLTTTKYYDTGDWFKNTLRRLTIVTGGVGVIDVIRDIWCISFFGGIFSIADYYDLDLITSTDSRSDFFTSDSVASFLSIFMKPRVVVRSKIHSTLRDFLPLKVTNLSNLRNNPTLVDYLRIDGKAYPRLTYLDKDTVISITQNLTRLLRKVPYSSGMHALIKSTESAFDNNNETFVVVSAFYGVHGTCSNRVERRPDFFRITYKSIDTLFLFKYIEDYFDDINRKYKFSVRRAYLGTLIYYVDMVYIYADLKFRSRWIHSSTYHDISVLFTDLQKYRNNLREDENGLGFRILPSNLKVYSNESVHFER</sequence>
<name>A0AAU7NIC6_9CLOS</name>
<reference evidence="1" key="1">
    <citation type="submission" date="2024-06" db="EMBL/GenBank/DDBJ databases">
        <title>Olive leaf mottling virus (OLMV): a new member of the genus Olivavirus in the family Closteroviridae.</title>
        <authorList>
            <person name="Ruiz-Garcia A.B."/>
            <person name="Olmos A."/>
        </authorList>
    </citation>
    <scope>NUCLEOTIDE SEQUENCE</scope>
    <source>
        <strain evidence="1">OLMV158</strain>
    </source>
</reference>
<accession>A0AAU7NIC6</accession>
<protein>
    <submittedName>
        <fullName evidence="1">Heat shock protein 90</fullName>
    </submittedName>
</protein>
<organism evidence="1">
    <name type="scientific">Olive leaf mottling virus</name>
    <dbReference type="NCBI Taxonomy" id="3162628"/>
    <lineage>
        <taxon>Viruses</taxon>
        <taxon>Riboviria</taxon>
        <taxon>Orthornavirae</taxon>
        <taxon>Kitrinoviricota</taxon>
        <taxon>Alsuviricetes</taxon>
        <taxon>Martellivirales</taxon>
        <taxon>Closteroviridae</taxon>
        <taxon>Olivavirus</taxon>
    </lineage>
</organism>
<keyword evidence="1" id="KW-0346">Stress response</keyword>